<accession>A0A518D1A1</accession>
<dbReference type="InterPro" id="IPR029068">
    <property type="entry name" value="Glyas_Bleomycin-R_OHBP_Dase"/>
</dbReference>
<evidence type="ECO:0000259" key="1">
    <source>
        <dbReference type="PROSITE" id="PS51819"/>
    </source>
</evidence>
<feature type="domain" description="VOC" evidence="1">
    <location>
        <begin position="8"/>
        <end position="129"/>
    </location>
</feature>
<dbReference type="PROSITE" id="PS51819">
    <property type="entry name" value="VOC"/>
    <property type="match status" value="1"/>
</dbReference>
<dbReference type="AlphaFoldDB" id="A0A518D1A1"/>
<gene>
    <name evidence="2" type="ORF">Pla163_23960</name>
</gene>
<dbReference type="EMBL" id="CP036290">
    <property type="protein sequence ID" value="QDU85268.1"/>
    <property type="molecule type" value="Genomic_DNA"/>
</dbReference>
<dbReference type="Proteomes" id="UP000319342">
    <property type="component" value="Chromosome"/>
</dbReference>
<dbReference type="OrthoDB" id="291991at2"/>
<dbReference type="Gene3D" id="3.10.180.10">
    <property type="entry name" value="2,3-Dihydroxybiphenyl 1,2-Dioxygenase, domain 1"/>
    <property type="match status" value="1"/>
</dbReference>
<dbReference type="InterPro" id="IPR037523">
    <property type="entry name" value="VOC_core"/>
</dbReference>
<name>A0A518D1A1_9BACT</name>
<reference evidence="2 3" key="1">
    <citation type="submission" date="2019-02" db="EMBL/GenBank/DDBJ databases">
        <title>Deep-cultivation of Planctomycetes and their phenomic and genomic characterization uncovers novel biology.</title>
        <authorList>
            <person name="Wiegand S."/>
            <person name="Jogler M."/>
            <person name="Boedeker C."/>
            <person name="Pinto D."/>
            <person name="Vollmers J."/>
            <person name="Rivas-Marin E."/>
            <person name="Kohn T."/>
            <person name="Peeters S.H."/>
            <person name="Heuer A."/>
            <person name="Rast P."/>
            <person name="Oberbeckmann S."/>
            <person name="Bunk B."/>
            <person name="Jeske O."/>
            <person name="Meyerdierks A."/>
            <person name="Storesund J.E."/>
            <person name="Kallscheuer N."/>
            <person name="Luecker S."/>
            <person name="Lage O.M."/>
            <person name="Pohl T."/>
            <person name="Merkel B.J."/>
            <person name="Hornburger P."/>
            <person name="Mueller R.-W."/>
            <person name="Bruemmer F."/>
            <person name="Labrenz M."/>
            <person name="Spormann A.M."/>
            <person name="Op den Camp H."/>
            <person name="Overmann J."/>
            <person name="Amann R."/>
            <person name="Jetten M.S.M."/>
            <person name="Mascher T."/>
            <person name="Medema M.H."/>
            <person name="Devos D.P."/>
            <person name="Kaster A.-K."/>
            <person name="Ovreas L."/>
            <person name="Rohde M."/>
            <person name="Galperin M.Y."/>
            <person name="Jogler C."/>
        </authorList>
    </citation>
    <scope>NUCLEOTIDE SEQUENCE [LARGE SCALE GENOMIC DNA]</scope>
    <source>
        <strain evidence="2 3">Pla163</strain>
    </source>
</reference>
<dbReference type="SUPFAM" id="SSF54593">
    <property type="entry name" value="Glyoxalase/Bleomycin resistance protein/Dihydroxybiphenyl dioxygenase"/>
    <property type="match status" value="1"/>
</dbReference>
<evidence type="ECO:0000313" key="2">
    <source>
        <dbReference type="EMBL" id="QDU85268.1"/>
    </source>
</evidence>
<dbReference type="RefSeq" id="WP_145188305.1">
    <property type="nucleotide sequence ID" value="NZ_CP036290.1"/>
</dbReference>
<sequence>MEPAVHLRAHSYEGAIDTLPTVDLAASATFYARAFGMTVDAARSSQSRMVLVRDQIAMGLETNGRDPEQNGAAIEVDDVERARAERIEGRDAGTALDIGEIAPGEHGGRALRAVFDRAPDGLCFSFHTDA</sequence>
<organism evidence="2 3">
    <name type="scientific">Rohdeia mirabilis</name>
    <dbReference type="NCBI Taxonomy" id="2528008"/>
    <lineage>
        <taxon>Bacteria</taxon>
        <taxon>Pseudomonadati</taxon>
        <taxon>Planctomycetota</taxon>
        <taxon>Planctomycetia</taxon>
        <taxon>Planctomycetia incertae sedis</taxon>
        <taxon>Rohdeia</taxon>
    </lineage>
</organism>
<protein>
    <recommendedName>
        <fullName evidence="1">VOC domain-containing protein</fullName>
    </recommendedName>
</protein>
<keyword evidence="3" id="KW-1185">Reference proteome</keyword>
<evidence type="ECO:0000313" key="3">
    <source>
        <dbReference type="Proteomes" id="UP000319342"/>
    </source>
</evidence>
<proteinExistence type="predicted"/>